<dbReference type="PROSITE" id="PS50071">
    <property type="entry name" value="HOMEOBOX_2"/>
    <property type="match status" value="1"/>
</dbReference>
<dbReference type="AlphaFoldDB" id="A0A4S4ELJ6"/>
<evidence type="ECO:0000256" key="3">
    <source>
        <dbReference type="ARBA" id="ARBA00023155"/>
    </source>
</evidence>
<dbReference type="GO" id="GO:0003677">
    <property type="term" value="F:DNA binding"/>
    <property type="evidence" value="ECO:0007669"/>
    <property type="project" value="UniProtKB-UniRule"/>
</dbReference>
<feature type="region of interest" description="Disordered" evidence="7">
    <location>
        <begin position="445"/>
        <end position="471"/>
    </location>
</feature>
<dbReference type="FunFam" id="1.10.10.60:FF:000076">
    <property type="entry name" value="Homeobox protein knotted-1-like 2"/>
    <property type="match status" value="1"/>
</dbReference>
<dbReference type="Gene3D" id="1.10.10.60">
    <property type="entry name" value="Homeodomain-like"/>
    <property type="match status" value="1"/>
</dbReference>
<dbReference type="SUPFAM" id="SSF46689">
    <property type="entry name" value="Homeodomain-like"/>
    <property type="match status" value="1"/>
</dbReference>
<dbReference type="CDD" id="cd00086">
    <property type="entry name" value="homeodomain"/>
    <property type="match status" value="1"/>
</dbReference>
<dbReference type="STRING" id="542762.A0A4S4ELJ6"/>
<name>A0A4S4ELJ6_CAMSN</name>
<dbReference type="SMART" id="SM00389">
    <property type="entry name" value="HOX"/>
    <property type="match status" value="1"/>
</dbReference>
<evidence type="ECO:0000256" key="5">
    <source>
        <dbReference type="PROSITE-ProRule" id="PRU00108"/>
    </source>
</evidence>
<evidence type="ECO:0000256" key="2">
    <source>
        <dbReference type="ARBA" id="ARBA00023125"/>
    </source>
</evidence>
<dbReference type="PANTHER" id="PTHR11850">
    <property type="entry name" value="HOMEOBOX PROTEIN TRANSCRIPTION FACTORS"/>
    <property type="match status" value="1"/>
</dbReference>
<dbReference type="Proteomes" id="UP000306102">
    <property type="component" value="Unassembled WGS sequence"/>
</dbReference>
<keyword evidence="2 5" id="KW-0238">DNA-binding</keyword>
<dbReference type="PROSITE" id="PS51213">
    <property type="entry name" value="ELK"/>
    <property type="match status" value="1"/>
</dbReference>
<keyword evidence="4 5" id="KW-0539">Nucleus</keyword>
<dbReference type="GO" id="GO:0000981">
    <property type="term" value="F:DNA-binding transcription factor activity, RNA polymerase II-specific"/>
    <property type="evidence" value="ECO:0007669"/>
    <property type="project" value="InterPro"/>
</dbReference>
<dbReference type="InterPro" id="IPR008422">
    <property type="entry name" value="KN_HD"/>
</dbReference>
<protein>
    <recommendedName>
        <fullName evidence="12">Homeobox domain-containing protein</fullName>
    </recommendedName>
</protein>
<evidence type="ECO:0008006" key="12">
    <source>
        <dbReference type="Google" id="ProtNLM"/>
    </source>
</evidence>
<evidence type="ECO:0000256" key="7">
    <source>
        <dbReference type="SAM" id="MobiDB-lite"/>
    </source>
</evidence>
<evidence type="ECO:0000256" key="6">
    <source>
        <dbReference type="PROSITE-ProRule" id="PRU00559"/>
    </source>
</evidence>
<keyword evidence="3 5" id="KW-0371">Homeobox</keyword>
<evidence type="ECO:0000313" key="11">
    <source>
        <dbReference type="Proteomes" id="UP000306102"/>
    </source>
</evidence>
<feature type="region of interest" description="Disordered" evidence="7">
    <location>
        <begin position="398"/>
        <end position="430"/>
    </location>
</feature>
<dbReference type="Pfam" id="PF05920">
    <property type="entry name" value="Homeobox_KN"/>
    <property type="match status" value="1"/>
</dbReference>
<comment type="caution">
    <text evidence="10">The sequence shown here is derived from an EMBL/GenBank/DDBJ whole genome shotgun (WGS) entry which is preliminary data.</text>
</comment>
<evidence type="ECO:0000259" key="9">
    <source>
        <dbReference type="PROSITE" id="PS51213"/>
    </source>
</evidence>
<accession>A0A4S4ELJ6</accession>
<dbReference type="InterPro" id="IPR005539">
    <property type="entry name" value="ELK_dom"/>
</dbReference>
<dbReference type="PROSITE" id="PS00027">
    <property type="entry name" value="HOMEOBOX_1"/>
    <property type="match status" value="1"/>
</dbReference>
<evidence type="ECO:0000313" key="10">
    <source>
        <dbReference type="EMBL" id="THG17112.1"/>
    </source>
</evidence>
<comment type="subcellular location">
    <subcellularLocation>
        <location evidence="1 5">Nucleus</location>
    </subcellularLocation>
</comment>
<dbReference type="Pfam" id="PF03789">
    <property type="entry name" value="ELK"/>
    <property type="match status" value="1"/>
</dbReference>
<feature type="domain" description="ELK" evidence="9">
    <location>
        <begin position="154"/>
        <end position="174"/>
    </location>
</feature>
<feature type="domain" description="Homeobox" evidence="8">
    <location>
        <begin position="174"/>
        <end position="237"/>
    </location>
</feature>
<dbReference type="InterPro" id="IPR050224">
    <property type="entry name" value="TALE_homeobox"/>
</dbReference>
<evidence type="ECO:0000256" key="1">
    <source>
        <dbReference type="ARBA" id="ARBA00004123"/>
    </source>
</evidence>
<dbReference type="GO" id="GO:0005634">
    <property type="term" value="C:nucleus"/>
    <property type="evidence" value="ECO:0007669"/>
    <property type="project" value="UniProtKB-SubCell"/>
</dbReference>
<gene>
    <name evidence="10" type="ORF">TEA_008190</name>
</gene>
<evidence type="ECO:0000259" key="8">
    <source>
        <dbReference type="PROSITE" id="PS50071"/>
    </source>
</evidence>
<comment type="similarity">
    <text evidence="6">Belongs to the TALE/KNOX homeobox family.</text>
</comment>
<feature type="DNA-binding region" description="Homeobox; TALE-type" evidence="5">
    <location>
        <begin position="175"/>
        <end position="238"/>
    </location>
</feature>
<proteinExistence type="inferred from homology"/>
<dbReference type="SMART" id="SM01188">
    <property type="entry name" value="ELK"/>
    <property type="match status" value="1"/>
</dbReference>
<dbReference type="InterPro" id="IPR017970">
    <property type="entry name" value="Homeobox_CS"/>
</dbReference>
<reference evidence="10 11" key="1">
    <citation type="journal article" date="2018" name="Proc. Natl. Acad. Sci. U.S.A.">
        <title>Draft genome sequence of Camellia sinensis var. sinensis provides insights into the evolution of the tea genome and tea quality.</title>
        <authorList>
            <person name="Wei C."/>
            <person name="Yang H."/>
            <person name="Wang S."/>
            <person name="Zhao J."/>
            <person name="Liu C."/>
            <person name="Gao L."/>
            <person name="Xia E."/>
            <person name="Lu Y."/>
            <person name="Tai Y."/>
            <person name="She G."/>
            <person name="Sun J."/>
            <person name="Cao H."/>
            <person name="Tong W."/>
            <person name="Gao Q."/>
            <person name="Li Y."/>
            <person name="Deng W."/>
            <person name="Jiang X."/>
            <person name="Wang W."/>
            <person name="Chen Q."/>
            <person name="Zhang S."/>
            <person name="Li H."/>
            <person name="Wu J."/>
            <person name="Wang P."/>
            <person name="Li P."/>
            <person name="Shi C."/>
            <person name="Zheng F."/>
            <person name="Jian J."/>
            <person name="Huang B."/>
            <person name="Shan D."/>
            <person name="Shi M."/>
            <person name="Fang C."/>
            <person name="Yue Y."/>
            <person name="Li F."/>
            <person name="Li D."/>
            <person name="Wei S."/>
            <person name="Han B."/>
            <person name="Jiang C."/>
            <person name="Yin Y."/>
            <person name="Xia T."/>
            <person name="Zhang Z."/>
            <person name="Bennetzen J.L."/>
            <person name="Zhao S."/>
            <person name="Wan X."/>
        </authorList>
    </citation>
    <scope>NUCLEOTIDE SEQUENCE [LARGE SCALE GENOMIC DNA]</scope>
    <source>
        <strain evidence="11">cv. Shuchazao</strain>
        <tissue evidence="10">Leaf</tissue>
    </source>
</reference>
<organism evidence="10 11">
    <name type="scientific">Camellia sinensis var. sinensis</name>
    <name type="common">China tea</name>
    <dbReference type="NCBI Taxonomy" id="542762"/>
    <lineage>
        <taxon>Eukaryota</taxon>
        <taxon>Viridiplantae</taxon>
        <taxon>Streptophyta</taxon>
        <taxon>Embryophyta</taxon>
        <taxon>Tracheophyta</taxon>
        <taxon>Spermatophyta</taxon>
        <taxon>Magnoliopsida</taxon>
        <taxon>eudicotyledons</taxon>
        <taxon>Gunneridae</taxon>
        <taxon>Pentapetalae</taxon>
        <taxon>asterids</taxon>
        <taxon>Ericales</taxon>
        <taxon>Theaceae</taxon>
        <taxon>Camellia</taxon>
    </lineage>
</organism>
<dbReference type="InterPro" id="IPR009057">
    <property type="entry name" value="Homeodomain-like_sf"/>
</dbReference>
<dbReference type="EMBL" id="SDRB02003692">
    <property type="protein sequence ID" value="THG17112.1"/>
    <property type="molecule type" value="Genomic_DNA"/>
</dbReference>
<keyword evidence="11" id="KW-1185">Reference proteome</keyword>
<dbReference type="InterPro" id="IPR001356">
    <property type="entry name" value="HD"/>
</dbReference>
<sequence length="471" mass="53270">MCGGDEYKSSSVDLLLQNGEPLALPERGVQVEGSPMLRSMAQLRNRLVGQVFPILGVNIGCNSDTTWWYHYPMSNLTLRVLFRLIGLYIPFPSCSKHVDGLFLSVALVFIKCIQIYFDPHKFASCGDSLDRNGSSEEEADGNNNFIDPQAEDRELKGQLLRRYSGYLGSLKQEFMKKRKKGKLPKEARQQLLDWWSRHYKWPYPSESQKLALAESTGLDQKQINNWFINQRKRHWKPSEDMQFVVMDATHPHYYMDNVLDVIAFKKLRILDVDAPKSPNGVGLARHTRPFRHERLVGDDETPIEFPIMELELDFGLGKLTNRNVKKFRTKGFEYFQEMTEIVENCCAIGALSRASTQGALDLEEEDDMLNKFWNPDVGGSNAGGSNAAEAIPVDLFGDEYMDPTKGKSHKRGPTTSQTDSGRSKKSRSSGFDDVCTVFTSYVQANTRHSRARENETEAVSAGGDDYSLDAC</sequence>
<evidence type="ECO:0000256" key="4">
    <source>
        <dbReference type="ARBA" id="ARBA00023242"/>
    </source>
</evidence>